<evidence type="ECO:0000313" key="1">
    <source>
        <dbReference type="EMBL" id="AHB49080.1"/>
    </source>
</evidence>
<accession>V5SGA8</accession>
<proteinExistence type="predicted"/>
<dbReference type="Pfam" id="PF11390">
    <property type="entry name" value="FdsD"/>
    <property type="match status" value="1"/>
</dbReference>
<dbReference type="InterPro" id="IPR021074">
    <property type="entry name" value="Formate_DH_dsu"/>
</dbReference>
<dbReference type="STRING" id="1029756.W911_12760"/>
<gene>
    <name evidence="1" type="ORF">W911_12760</name>
</gene>
<dbReference type="HOGENOM" id="CLU_2154918_0_0_5"/>
<keyword evidence="2" id="KW-1185">Reference proteome</keyword>
<protein>
    <submittedName>
        <fullName evidence="1">NAD-dependent formate dehydrogenase</fullName>
    </submittedName>
</protein>
<name>V5SGA8_9HYPH</name>
<dbReference type="Proteomes" id="UP000018542">
    <property type="component" value="Chromosome"/>
</dbReference>
<organism evidence="1 2">
    <name type="scientific">Hyphomicrobium nitrativorans NL23</name>
    <dbReference type="NCBI Taxonomy" id="1029756"/>
    <lineage>
        <taxon>Bacteria</taxon>
        <taxon>Pseudomonadati</taxon>
        <taxon>Pseudomonadota</taxon>
        <taxon>Alphaproteobacteria</taxon>
        <taxon>Hyphomicrobiales</taxon>
        <taxon>Hyphomicrobiaceae</taxon>
        <taxon>Hyphomicrobium</taxon>
    </lineage>
</organism>
<evidence type="ECO:0000313" key="2">
    <source>
        <dbReference type="Proteomes" id="UP000018542"/>
    </source>
</evidence>
<reference evidence="1 2" key="1">
    <citation type="journal article" date="2014" name="Genome Announc.">
        <title>Complete Genome Sequence of Hyphomicrobium nitrativorans Strain NL23, a Denitrifying Bacterium Isolated from Biofilm of a Methanol-Fed Denitrification System Treating Seawater at the Montreal Biodome.</title>
        <authorList>
            <person name="Martineau C."/>
            <person name="Villeneuve C."/>
            <person name="Mauffrey F."/>
            <person name="Villemur R."/>
        </authorList>
    </citation>
    <scope>NUCLEOTIDE SEQUENCE [LARGE SCALE GENOMIC DNA]</scope>
    <source>
        <strain evidence="1">NL23</strain>
    </source>
</reference>
<dbReference type="EMBL" id="CP006912">
    <property type="protein sequence ID" value="AHB49080.1"/>
    <property type="molecule type" value="Genomic_DNA"/>
</dbReference>
<dbReference type="PATRIC" id="fig|1029756.8.peg.2652"/>
<dbReference type="KEGG" id="hni:W911_12760"/>
<dbReference type="OrthoDB" id="7409377at2"/>
<dbReference type="RefSeq" id="WP_023787888.1">
    <property type="nucleotide sequence ID" value="NC_022997.1"/>
</dbReference>
<sequence>MSSPADTLIRMANDIGKFFRSQGGEKAILGISNHIKLFWEPRMKKQIFAHLDHGGEGLDPLTLQALQKLKTDMAGKSTAAEAAAALKEMAEVGPDLVLEGSAATKGKSKKR</sequence>
<dbReference type="AlphaFoldDB" id="V5SGA8"/>